<proteinExistence type="predicted"/>
<evidence type="ECO:0008006" key="5">
    <source>
        <dbReference type="Google" id="ProtNLM"/>
    </source>
</evidence>
<feature type="compositionally biased region" description="Basic residues" evidence="1">
    <location>
        <begin position="163"/>
        <end position="172"/>
    </location>
</feature>
<organism evidence="3 4">
    <name type="scientific">Leucothrix pacifica</name>
    <dbReference type="NCBI Taxonomy" id="1247513"/>
    <lineage>
        <taxon>Bacteria</taxon>
        <taxon>Pseudomonadati</taxon>
        <taxon>Pseudomonadota</taxon>
        <taxon>Gammaproteobacteria</taxon>
        <taxon>Thiotrichales</taxon>
        <taxon>Thiotrichaceae</taxon>
        <taxon>Leucothrix</taxon>
    </lineage>
</organism>
<dbReference type="Pfam" id="PF17963">
    <property type="entry name" value="Big_9"/>
    <property type="match status" value="2"/>
</dbReference>
<feature type="region of interest" description="Disordered" evidence="1">
    <location>
        <begin position="107"/>
        <end position="133"/>
    </location>
</feature>
<reference evidence="3 4" key="1">
    <citation type="submission" date="2018-05" db="EMBL/GenBank/DDBJ databases">
        <title>Leucothrix arctica sp. nov., isolated from Arctic seawater.</title>
        <authorList>
            <person name="Choi A."/>
            <person name="Baek K."/>
        </authorList>
    </citation>
    <scope>NUCLEOTIDE SEQUENCE [LARGE SCALE GENOMIC DNA]</scope>
    <source>
        <strain evidence="3 4">JCM 18388</strain>
    </source>
</reference>
<evidence type="ECO:0000256" key="2">
    <source>
        <dbReference type="SAM" id="SignalP"/>
    </source>
</evidence>
<feature type="signal peptide" evidence="2">
    <location>
        <begin position="1"/>
        <end position="28"/>
    </location>
</feature>
<evidence type="ECO:0000313" key="4">
    <source>
        <dbReference type="Proteomes" id="UP000245539"/>
    </source>
</evidence>
<gene>
    <name evidence="3" type="ORF">DKW60_18920</name>
</gene>
<feature type="compositionally biased region" description="Basic residues" evidence="1">
    <location>
        <begin position="119"/>
        <end position="133"/>
    </location>
</feature>
<dbReference type="OrthoDB" id="5720638at2"/>
<feature type="region of interest" description="Disordered" evidence="1">
    <location>
        <begin position="156"/>
        <end position="178"/>
    </location>
</feature>
<dbReference type="EMBL" id="QGKM01000075">
    <property type="protein sequence ID" value="PWQ92819.1"/>
    <property type="molecule type" value="Genomic_DNA"/>
</dbReference>
<dbReference type="RefSeq" id="WP_109839231.1">
    <property type="nucleotide sequence ID" value="NZ_QGKM01000075.1"/>
</dbReference>
<dbReference type="Proteomes" id="UP000245539">
    <property type="component" value="Unassembled WGS sequence"/>
</dbReference>
<sequence length="271" mass="29938">MKNKLLRNSSQLASAVLLSFLAASQANALTAQPDRLNTTVGQAKTVEVLWNDTGGHFWVSNVNSYSVRGGRAYVVDGRKIHYTPKPGFTGTDEFWYEIADSHGRTNSSKVTVHVSGGHGQRHHKPVHYHKPHKPSYSIEWSKPGFNLSYSKPGGWQAQISQPKQHHNRHSGQKHWGGGSVPVGRADAYTTYSGSGQIALYVLANDKGVGLSVHRTNPWTTHGGQAWVVNDYSGSYIAYTPKPGFRGVDELWYVLRDQHGRTNSTKVNISVH</sequence>
<evidence type="ECO:0000256" key="1">
    <source>
        <dbReference type="SAM" id="MobiDB-lite"/>
    </source>
</evidence>
<accession>A0A317C3H2</accession>
<comment type="caution">
    <text evidence="3">The sequence shown here is derived from an EMBL/GenBank/DDBJ whole genome shotgun (WGS) entry which is preliminary data.</text>
</comment>
<keyword evidence="2" id="KW-0732">Signal</keyword>
<feature type="chain" id="PRO_5016277562" description="von Hippel-Lindau disease tumour suppressor beta domain-containing protein" evidence="2">
    <location>
        <begin position="29"/>
        <end position="271"/>
    </location>
</feature>
<evidence type="ECO:0000313" key="3">
    <source>
        <dbReference type="EMBL" id="PWQ92819.1"/>
    </source>
</evidence>
<dbReference type="AlphaFoldDB" id="A0A317C3H2"/>
<protein>
    <recommendedName>
        <fullName evidence="5">von Hippel-Lindau disease tumour suppressor beta domain-containing protein</fullName>
    </recommendedName>
</protein>
<dbReference type="Gene3D" id="2.60.40.3440">
    <property type="match status" value="2"/>
</dbReference>
<keyword evidence="4" id="KW-1185">Reference proteome</keyword>
<name>A0A317C3H2_9GAMM</name>